<feature type="transmembrane region" description="Helical" evidence="7">
    <location>
        <begin position="926"/>
        <end position="950"/>
    </location>
</feature>
<dbReference type="Gene3D" id="3.40.50.2000">
    <property type="entry name" value="Glycogen Phosphorylase B"/>
    <property type="match status" value="2"/>
</dbReference>
<evidence type="ECO:0000256" key="1">
    <source>
        <dbReference type="ARBA" id="ARBA00009995"/>
    </source>
</evidence>
<sequence length="967" mass="106106">MNFLGKVADALVDAGHEVVTVQPVIAPLVNNGTRKSRLIQIDVDEELKKEMETTVNSDQTPLWTASATNPIGVVGFLPLLKKLTTVSLESVLEHKELLKQLKAEKFDVGIAELFDFTGMVVFEAIGLKNIIGAHSSACMLEGTAYAIGQPVIPSFMPASLGVTDDSSSLATRATNVLFTFLSWYFQTSIAASADSVMHEKLGSSATPIWDTVSNMSWIITNVEPLLEYAKPTLHKVVDLGGIGVQKPKPLDEEWNRILNLRSRTVLISFGSVAPSKTMPAEMKKAIVDVVKSFPDVTFIWKYEEPEKNSFAADVDNLILSPWTPQSDLLADDRLALFVTHGGAASMLESASRGKPLIVVPIFGDQTRNAKLIIKFGFGIMLQKAELLDSKVLRDAIEKLLNNKSYQKAAHRIRDLLAKRPFTPEDKLVKTVELAAEFGDLADMLPKLLLILSINVCGSYKIVVFNPKTGYSHMNFLGKVADALVDAGHEVVTVQPLIAPHVSNGTKKSRLIQVEMDEKLMKDLEAHRNQDKTPLWTASATNPIGAIGFLPRLKELTTVSLSSVLEHKELLKQLKSEKFDVGITELFDFTGMVVFEAIGLKNIIGAHSTACLQEGTAYAIGQPVIPSFMPASLGVTDDSSSLTTRATNVLFTILSWYFQTSIAAAAESVMHEKLGGSATPIWDTVSNMSWIITNVEPLLEYAKPTLHKVVDLGGIGVQKPKPLDEKWNNILSLRPRTVLISFGSVVPSKTMPVEMKKSIVDVVKSFPGVTFIWKYEEPENNPFAAGVDNLILSPWTPQSDLLADDRLALFVTHGGAASMLESASCGKPLVVVPIFADQTRNAKLITKFGFGIMIQKADLLDSKALRNATEKLLSDKSYQKAAHRIRDLLAKRPFTPEDKLVKTVELAAEFGDLAELKVAGRNLGLIVYYNIDLILLFIVFLLLAVCSLFNIAQRMFRVVISTEKLKKQ</sequence>
<dbReference type="Pfam" id="PF00201">
    <property type="entry name" value="UDPGT"/>
    <property type="match status" value="2"/>
</dbReference>
<keyword evidence="5" id="KW-0732">Signal</keyword>
<dbReference type="InterPro" id="IPR050271">
    <property type="entry name" value="UDP-glycosyltransferase"/>
</dbReference>
<comment type="caution">
    <text evidence="8">The sequence shown here is derived from an EMBL/GenBank/DDBJ whole genome shotgun (WGS) entry which is preliminary data.</text>
</comment>
<dbReference type="InterPro" id="IPR035595">
    <property type="entry name" value="UDP_glycos_trans_CS"/>
</dbReference>
<evidence type="ECO:0000256" key="7">
    <source>
        <dbReference type="SAM" id="Phobius"/>
    </source>
</evidence>
<dbReference type="PROSITE" id="PS00375">
    <property type="entry name" value="UDPGT"/>
    <property type="match status" value="2"/>
</dbReference>
<evidence type="ECO:0000313" key="8">
    <source>
        <dbReference type="EMBL" id="KAK6732494.1"/>
    </source>
</evidence>
<comment type="catalytic activity">
    <reaction evidence="6">
        <text>glucuronate acceptor + UDP-alpha-D-glucuronate = acceptor beta-D-glucuronoside + UDP + H(+)</text>
        <dbReference type="Rhea" id="RHEA:21032"/>
        <dbReference type="ChEBI" id="CHEBI:15378"/>
        <dbReference type="ChEBI" id="CHEBI:58052"/>
        <dbReference type="ChEBI" id="CHEBI:58223"/>
        <dbReference type="ChEBI" id="CHEBI:132367"/>
        <dbReference type="ChEBI" id="CHEBI:132368"/>
        <dbReference type="EC" id="2.4.1.17"/>
    </reaction>
</comment>
<dbReference type="InterPro" id="IPR002213">
    <property type="entry name" value="UDP_glucos_trans"/>
</dbReference>
<keyword evidence="4" id="KW-0808">Transferase</keyword>
<evidence type="ECO:0000256" key="2">
    <source>
        <dbReference type="ARBA" id="ARBA00012544"/>
    </source>
</evidence>
<organism evidence="8 9">
    <name type="scientific">Necator americanus</name>
    <name type="common">Human hookworm</name>
    <dbReference type="NCBI Taxonomy" id="51031"/>
    <lineage>
        <taxon>Eukaryota</taxon>
        <taxon>Metazoa</taxon>
        <taxon>Ecdysozoa</taxon>
        <taxon>Nematoda</taxon>
        <taxon>Chromadorea</taxon>
        <taxon>Rhabditida</taxon>
        <taxon>Rhabditina</taxon>
        <taxon>Rhabditomorpha</taxon>
        <taxon>Strongyloidea</taxon>
        <taxon>Ancylostomatidae</taxon>
        <taxon>Bunostominae</taxon>
        <taxon>Necator</taxon>
    </lineage>
</organism>
<dbReference type="PANTHER" id="PTHR48043:SF150">
    <property type="entry name" value="GLUCURONOSYLTRANSFERASE"/>
    <property type="match status" value="1"/>
</dbReference>
<keyword evidence="3" id="KW-0328">Glycosyltransferase</keyword>
<evidence type="ECO:0000256" key="3">
    <source>
        <dbReference type="ARBA" id="ARBA00022676"/>
    </source>
</evidence>
<dbReference type="SUPFAM" id="SSF53756">
    <property type="entry name" value="UDP-Glycosyltransferase/glycogen phosphorylase"/>
    <property type="match status" value="2"/>
</dbReference>
<accession>A0ABR1C427</accession>
<dbReference type="Proteomes" id="UP001303046">
    <property type="component" value="Unassembled WGS sequence"/>
</dbReference>
<reference evidence="8 9" key="1">
    <citation type="submission" date="2023-08" db="EMBL/GenBank/DDBJ databases">
        <title>A Necator americanus chromosomal reference genome.</title>
        <authorList>
            <person name="Ilik V."/>
            <person name="Petrzelkova K.J."/>
            <person name="Pardy F."/>
            <person name="Fuh T."/>
            <person name="Niatou-Singa F.S."/>
            <person name="Gouil Q."/>
            <person name="Baker L."/>
            <person name="Ritchie M.E."/>
            <person name="Jex A.R."/>
            <person name="Gazzola D."/>
            <person name="Li H."/>
            <person name="Toshio Fujiwara R."/>
            <person name="Zhan B."/>
            <person name="Aroian R.V."/>
            <person name="Pafco B."/>
            <person name="Schwarz E.M."/>
        </authorList>
    </citation>
    <scope>NUCLEOTIDE SEQUENCE [LARGE SCALE GENOMIC DNA]</scope>
    <source>
        <strain evidence="8 9">Aroian</strain>
        <tissue evidence="8">Whole animal</tissue>
    </source>
</reference>
<dbReference type="EC" id="2.4.1.17" evidence="2"/>
<keyword evidence="7" id="KW-0472">Membrane</keyword>
<dbReference type="CDD" id="cd03784">
    <property type="entry name" value="GT1_Gtf-like"/>
    <property type="match status" value="2"/>
</dbReference>
<evidence type="ECO:0000256" key="5">
    <source>
        <dbReference type="ARBA" id="ARBA00022729"/>
    </source>
</evidence>
<keyword evidence="7" id="KW-1133">Transmembrane helix</keyword>
<comment type="similarity">
    <text evidence="1">Belongs to the UDP-glycosyltransferase family.</text>
</comment>
<dbReference type="PANTHER" id="PTHR48043">
    <property type="entry name" value="EG:EG0003.4 PROTEIN-RELATED"/>
    <property type="match status" value="1"/>
</dbReference>
<keyword evidence="9" id="KW-1185">Reference proteome</keyword>
<evidence type="ECO:0000256" key="4">
    <source>
        <dbReference type="ARBA" id="ARBA00022679"/>
    </source>
</evidence>
<gene>
    <name evidence="8" type="primary">Necator_chrII.g4502</name>
    <name evidence="8" type="ORF">RB195_016710</name>
</gene>
<protein>
    <recommendedName>
        <fullName evidence="2">glucuronosyltransferase</fullName>
        <ecNumber evidence="2">2.4.1.17</ecNumber>
    </recommendedName>
</protein>
<evidence type="ECO:0000313" key="9">
    <source>
        <dbReference type="Proteomes" id="UP001303046"/>
    </source>
</evidence>
<proteinExistence type="inferred from homology"/>
<evidence type="ECO:0000256" key="6">
    <source>
        <dbReference type="ARBA" id="ARBA00047475"/>
    </source>
</evidence>
<keyword evidence="7" id="KW-0812">Transmembrane</keyword>
<name>A0ABR1C427_NECAM</name>
<dbReference type="EMBL" id="JAVFWL010000002">
    <property type="protein sequence ID" value="KAK6732494.1"/>
    <property type="molecule type" value="Genomic_DNA"/>
</dbReference>